<evidence type="ECO:0000256" key="10">
    <source>
        <dbReference type="ARBA" id="ARBA00070616"/>
    </source>
</evidence>
<dbReference type="SMART" id="SM00091">
    <property type="entry name" value="PAS"/>
    <property type="match status" value="1"/>
</dbReference>
<dbReference type="EMBL" id="FWFR01000004">
    <property type="protein sequence ID" value="SLN76334.1"/>
    <property type="molecule type" value="Genomic_DNA"/>
</dbReference>
<evidence type="ECO:0000256" key="9">
    <source>
        <dbReference type="ARBA" id="ARBA00059827"/>
    </source>
</evidence>
<dbReference type="Gene3D" id="3.30.70.270">
    <property type="match status" value="1"/>
</dbReference>
<gene>
    <name evidence="13" type="primary">adrA</name>
    <name evidence="13" type="ORF">OCH7691_04103</name>
</gene>
<dbReference type="RefSeq" id="WP_085885418.1">
    <property type="nucleotide sequence ID" value="NZ_FWFR01000004.1"/>
</dbReference>
<feature type="domain" description="PAS" evidence="11">
    <location>
        <begin position="11"/>
        <end position="66"/>
    </location>
</feature>
<dbReference type="NCBIfam" id="TIGR00254">
    <property type="entry name" value="GGDEF"/>
    <property type="match status" value="1"/>
</dbReference>
<keyword evidence="5" id="KW-0547">Nucleotide-binding</keyword>
<dbReference type="FunFam" id="3.30.450.20:FF:000060">
    <property type="entry name" value="Sensor protein FixL"/>
    <property type="match status" value="1"/>
</dbReference>
<comment type="catalytic activity">
    <reaction evidence="1">
        <text>ATP + protein L-histidine = ADP + protein N-phospho-L-histidine.</text>
        <dbReference type="EC" id="2.7.13.3"/>
    </reaction>
</comment>
<dbReference type="OrthoDB" id="9814202at2"/>
<evidence type="ECO:0000256" key="2">
    <source>
        <dbReference type="ARBA" id="ARBA00012438"/>
    </source>
</evidence>
<dbReference type="Pfam" id="PF00990">
    <property type="entry name" value="GGDEF"/>
    <property type="match status" value="1"/>
</dbReference>
<dbReference type="Proteomes" id="UP000193200">
    <property type="component" value="Unassembled WGS sequence"/>
</dbReference>
<dbReference type="AlphaFoldDB" id="A0A1Y5TXM9"/>
<evidence type="ECO:0000256" key="4">
    <source>
        <dbReference type="ARBA" id="ARBA00022679"/>
    </source>
</evidence>
<dbReference type="InParanoid" id="A0A1Y5TXM9"/>
<evidence type="ECO:0000256" key="5">
    <source>
        <dbReference type="ARBA" id="ARBA00022741"/>
    </source>
</evidence>
<dbReference type="GO" id="GO:1902201">
    <property type="term" value="P:negative regulation of bacterial-type flagellum-dependent cell motility"/>
    <property type="evidence" value="ECO:0007669"/>
    <property type="project" value="TreeGrafter"/>
</dbReference>
<comment type="catalytic activity">
    <reaction evidence="8">
        <text>2 GTP = 3',3'-c-di-GMP + 2 diphosphate</text>
        <dbReference type="Rhea" id="RHEA:24898"/>
        <dbReference type="ChEBI" id="CHEBI:33019"/>
        <dbReference type="ChEBI" id="CHEBI:37565"/>
        <dbReference type="ChEBI" id="CHEBI:58805"/>
        <dbReference type="EC" id="2.7.7.65"/>
    </reaction>
</comment>
<protein>
    <recommendedName>
        <fullName evidence="10">Sensor protein FixL</fullName>
        <ecNumber evidence="2">2.7.13.3</ecNumber>
        <ecNumber evidence="3">2.7.7.65</ecNumber>
    </recommendedName>
</protein>
<dbReference type="EC" id="2.7.13.3" evidence="2"/>
<dbReference type="GO" id="GO:0043709">
    <property type="term" value="P:cell adhesion involved in single-species biofilm formation"/>
    <property type="evidence" value="ECO:0007669"/>
    <property type="project" value="TreeGrafter"/>
</dbReference>
<evidence type="ECO:0000259" key="11">
    <source>
        <dbReference type="PROSITE" id="PS50112"/>
    </source>
</evidence>
<proteinExistence type="predicted"/>
<feature type="domain" description="GGDEF" evidence="12">
    <location>
        <begin position="166"/>
        <end position="300"/>
    </location>
</feature>
<evidence type="ECO:0000256" key="7">
    <source>
        <dbReference type="ARBA" id="ARBA00022840"/>
    </source>
</evidence>
<keyword evidence="7" id="KW-0067">ATP-binding</keyword>
<organism evidence="13 14">
    <name type="scientific">Oceanibacterium hippocampi</name>
    <dbReference type="NCBI Taxonomy" id="745714"/>
    <lineage>
        <taxon>Bacteria</taxon>
        <taxon>Pseudomonadati</taxon>
        <taxon>Pseudomonadota</taxon>
        <taxon>Alphaproteobacteria</taxon>
        <taxon>Sneathiellales</taxon>
        <taxon>Sneathiellaceae</taxon>
        <taxon>Oceanibacterium</taxon>
    </lineage>
</organism>
<dbReference type="GO" id="GO:0052621">
    <property type="term" value="F:diguanylate cyclase activity"/>
    <property type="evidence" value="ECO:0007669"/>
    <property type="project" value="UniProtKB-EC"/>
</dbReference>
<evidence type="ECO:0000313" key="13">
    <source>
        <dbReference type="EMBL" id="SLN76334.1"/>
    </source>
</evidence>
<dbReference type="SMART" id="SM00267">
    <property type="entry name" value="GGDEF"/>
    <property type="match status" value="1"/>
</dbReference>
<evidence type="ECO:0000313" key="14">
    <source>
        <dbReference type="Proteomes" id="UP000193200"/>
    </source>
</evidence>
<dbReference type="InterPro" id="IPR050469">
    <property type="entry name" value="Diguanylate_Cyclase"/>
</dbReference>
<evidence type="ECO:0000256" key="3">
    <source>
        <dbReference type="ARBA" id="ARBA00012528"/>
    </source>
</evidence>
<dbReference type="FunFam" id="3.30.70.270:FF:000001">
    <property type="entry name" value="Diguanylate cyclase domain protein"/>
    <property type="match status" value="1"/>
</dbReference>
<keyword evidence="13" id="KW-0548">Nucleotidyltransferase</keyword>
<dbReference type="CDD" id="cd00130">
    <property type="entry name" value="PAS"/>
    <property type="match status" value="1"/>
</dbReference>
<dbReference type="PANTHER" id="PTHR45138:SF9">
    <property type="entry name" value="DIGUANYLATE CYCLASE DGCM-RELATED"/>
    <property type="match status" value="1"/>
</dbReference>
<sequence>MRNTVLSQVTGDVALDALLDSIVDAVILIDEGGIIRRFNKGAERIFGYGRDEALGRNVAMLMPAEHATRHDGYLAQYRETGEARIIGIGREVVARRKDGTELPVVLSVGVLEILGERFFVGNIHDLTVEARLRQLATVDQLTGAFNRGHCLELAAREFNRQRRHGGSIAVLLLDIDRFKSVNDTFGHATGDLALKGFTDACRGDLRDVDIFGRIGGEEFLLILPEADRTQAELVAERLRRATEDIVLPNPDGETFGFTVSIGIACVEPSDEAIENAIRRADAALYRAKAAGRNRVEFRAG</sequence>
<dbReference type="SUPFAM" id="SSF55073">
    <property type="entry name" value="Nucleotide cyclase"/>
    <property type="match status" value="1"/>
</dbReference>
<dbReference type="GO" id="GO:0004673">
    <property type="term" value="F:protein histidine kinase activity"/>
    <property type="evidence" value="ECO:0007669"/>
    <property type="project" value="UniProtKB-EC"/>
</dbReference>
<dbReference type="GO" id="GO:0005886">
    <property type="term" value="C:plasma membrane"/>
    <property type="evidence" value="ECO:0007669"/>
    <property type="project" value="TreeGrafter"/>
</dbReference>
<dbReference type="NCBIfam" id="TIGR00229">
    <property type="entry name" value="sensory_box"/>
    <property type="match status" value="1"/>
</dbReference>
<evidence type="ECO:0000256" key="6">
    <source>
        <dbReference type="ARBA" id="ARBA00022777"/>
    </source>
</evidence>
<dbReference type="InterPro" id="IPR029787">
    <property type="entry name" value="Nucleotide_cyclase"/>
</dbReference>
<keyword evidence="6" id="KW-0418">Kinase</keyword>
<keyword evidence="4 13" id="KW-0808">Transferase</keyword>
<dbReference type="SUPFAM" id="SSF55785">
    <property type="entry name" value="PYP-like sensor domain (PAS domain)"/>
    <property type="match status" value="1"/>
</dbReference>
<dbReference type="Pfam" id="PF00989">
    <property type="entry name" value="PAS"/>
    <property type="match status" value="1"/>
</dbReference>
<dbReference type="PANTHER" id="PTHR45138">
    <property type="entry name" value="REGULATORY COMPONENTS OF SENSORY TRANSDUCTION SYSTEM"/>
    <property type="match status" value="1"/>
</dbReference>
<dbReference type="PROSITE" id="PS50112">
    <property type="entry name" value="PAS"/>
    <property type="match status" value="1"/>
</dbReference>
<evidence type="ECO:0000256" key="1">
    <source>
        <dbReference type="ARBA" id="ARBA00000085"/>
    </source>
</evidence>
<reference evidence="13 14" key="1">
    <citation type="submission" date="2017-03" db="EMBL/GenBank/DDBJ databases">
        <authorList>
            <person name="Afonso C.L."/>
            <person name="Miller P.J."/>
            <person name="Scott M.A."/>
            <person name="Spackman E."/>
            <person name="Goraichik I."/>
            <person name="Dimitrov K.M."/>
            <person name="Suarez D.L."/>
            <person name="Swayne D.E."/>
        </authorList>
    </citation>
    <scope>NUCLEOTIDE SEQUENCE [LARGE SCALE GENOMIC DNA]</scope>
    <source>
        <strain evidence="13 14">CECT 7691</strain>
    </source>
</reference>
<evidence type="ECO:0000256" key="8">
    <source>
        <dbReference type="ARBA" id="ARBA00034247"/>
    </source>
</evidence>
<dbReference type="InterPro" id="IPR035965">
    <property type="entry name" value="PAS-like_dom_sf"/>
</dbReference>
<dbReference type="InterPro" id="IPR000160">
    <property type="entry name" value="GGDEF_dom"/>
</dbReference>
<accession>A0A1Y5TXM9</accession>
<dbReference type="GO" id="GO:0005524">
    <property type="term" value="F:ATP binding"/>
    <property type="evidence" value="ECO:0007669"/>
    <property type="project" value="UniProtKB-KW"/>
</dbReference>
<dbReference type="GO" id="GO:0006355">
    <property type="term" value="P:regulation of DNA-templated transcription"/>
    <property type="evidence" value="ECO:0007669"/>
    <property type="project" value="InterPro"/>
</dbReference>
<keyword evidence="14" id="KW-1185">Reference proteome</keyword>
<comment type="function">
    <text evidence="9">Putative oxygen sensor; modulates the activity of FixJ, a transcriptional activator of nitrogen fixation fixK gene. FixL probably acts as a kinase that phosphorylates FixJ.</text>
</comment>
<dbReference type="InterPro" id="IPR000014">
    <property type="entry name" value="PAS"/>
</dbReference>
<dbReference type="EC" id="2.7.7.65" evidence="3"/>
<dbReference type="InterPro" id="IPR013767">
    <property type="entry name" value="PAS_fold"/>
</dbReference>
<dbReference type="PROSITE" id="PS50887">
    <property type="entry name" value="GGDEF"/>
    <property type="match status" value="1"/>
</dbReference>
<dbReference type="CDD" id="cd01949">
    <property type="entry name" value="GGDEF"/>
    <property type="match status" value="1"/>
</dbReference>
<name>A0A1Y5TXM9_9PROT</name>
<evidence type="ECO:0000259" key="12">
    <source>
        <dbReference type="PROSITE" id="PS50887"/>
    </source>
</evidence>
<dbReference type="InterPro" id="IPR043128">
    <property type="entry name" value="Rev_trsase/Diguanyl_cyclase"/>
</dbReference>
<dbReference type="Gene3D" id="3.30.450.20">
    <property type="entry name" value="PAS domain"/>
    <property type="match status" value="1"/>
</dbReference>